<feature type="active site" description="Proton donor/acceptor" evidence="7">
    <location>
        <position position="141"/>
    </location>
</feature>
<sequence length="181" mass="19407">MRGAHLMPVPLIRVDGMAGRLSIGDWSCPCVIGKGGLLAAADKREGDGATPLGDWPVRAALLRPGRIDRADAPAIPWRWIRDNDGWCDDPADPAYNRPVRLPRATSHERLARADQAYDVIIVLGHNDAPPVPGMGSAIFFHQWVIGADGSPKATEGCVAVAPQDMREALGRLQPGTVLRIG</sequence>
<keyword evidence="5 7" id="KW-0573">Peptidoglycan synthesis</keyword>
<dbReference type="PROSITE" id="PS52029">
    <property type="entry name" value="LD_TPASE"/>
    <property type="match status" value="1"/>
</dbReference>
<dbReference type="SUPFAM" id="SSF141523">
    <property type="entry name" value="L,D-transpeptidase catalytic domain-like"/>
    <property type="match status" value="1"/>
</dbReference>
<feature type="domain" description="L,D-TPase catalytic" evidence="8">
    <location>
        <begin position="1"/>
        <end position="181"/>
    </location>
</feature>
<evidence type="ECO:0000256" key="2">
    <source>
        <dbReference type="ARBA" id="ARBA00005992"/>
    </source>
</evidence>
<dbReference type="EMBL" id="JACHKA010000001">
    <property type="protein sequence ID" value="MBB5984192.1"/>
    <property type="molecule type" value="Genomic_DNA"/>
</dbReference>
<proteinExistence type="inferred from homology"/>
<evidence type="ECO:0000256" key="4">
    <source>
        <dbReference type="ARBA" id="ARBA00022960"/>
    </source>
</evidence>
<evidence type="ECO:0000256" key="3">
    <source>
        <dbReference type="ARBA" id="ARBA00022679"/>
    </source>
</evidence>
<comment type="caution">
    <text evidence="9">The sequence shown here is derived from an EMBL/GenBank/DDBJ whole genome shotgun (WGS) entry which is preliminary data.</text>
</comment>
<dbReference type="CDD" id="cd16913">
    <property type="entry name" value="YkuD_like"/>
    <property type="match status" value="1"/>
</dbReference>
<evidence type="ECO:0000256" key="1">
    <source>
        <dbReference type="ARBA" id="ARBA00004752"/>
    </source>
</evidence>
<dbReference type="Proteomes" id="UP001138540">
    <property type="component" value="Unassembled WGS sequence"/>
</dbReference>
<keyword evidence="4 7" id="KW-0133">Cell shape</keyword>
<evidence type="ECO:0000256" key="6">
    <source>
        <dbReference type="ARBA" id="ARBA00023316"/>
    </source>
</evidence>
<evidence type="ECO:0000313" key="10">
    <source>
        <dbReference type="Proteomes" id="UP001138540"/>
    </source>
</evidence>
<evidence type="ECO:0000256" key="5">
    <source>
        <dbReference type="ARBA" id="ARBA00022984"/>
    </source>
</evidence>
<evidence type="ECO:0000256" key="7">
    <source>
        <dbReference type="PROSITE-ProRule" id="PRU01373"/>
    </source>
</evidence>
<comment type="similarity">
    <text evidence="2">Belongs to the YkuD family.</text>
</comment>
<name>A0ABR6NA96_9SPHN</name>
<gene>
    <name evidence="9" type="ORF">HNP60_000166</name>
</gene>
<feature type="active site" description="Nucleophile" evidence="7">
    <location>
        <position position="157"/>
    </location>
</feature>
<protein>
    <submittedName>
        <fullName evidence="9">L,D-peptidoglycan transpeptidase YkuD (ErfK/YbiS/YcfS/YnhG family)</fullName>
    </submittedName>
</protein>
<evidence type="ECO:0000313" key="9">
    <source>
        <dbReference type="EMBL" id="MBB5984192.1"/>
    </source>
</evidence>
<dbReference type="PANTHER" id="PTHR38589:SF1">
    <property type="entry name" value="BLR0621 PROTEIN"/>
    <property type="match status" value="1"/>
</dbReference>
<dbReference type="PANTHER" id="PTHR38589">
    <property type="entry name" value="BLR0621 PROTEIN"/>
    <property type="match status" value="1"/>
</dbReference>
<keyword evidence="10" id="KW-1185">Reference proteome</keyword>
<dbReference type="RefSeq" id="WP_260394589.1">
    <property type="nucleotide sequence ID" value="NZ_JACHKA010000001.1"/>
</dbReference>
<dbReference type="InterPro" id="IPR005490">
    <property type="entry name" value="LD_TPept_cat_dom"/>
</dbReference>
<dbReference type="Pfam" id="PF03734">
    <property type="entry name" value="YkuD"/>
    <property type="match status" value="1"/>
</dbReference>
<comment type="pathway">
    <text evidence="1 7">Cell wall biogenesis; peptidoglycan biosynthesis.</text>
</comment>
<evidence type="ECO:0000259" key="8">
    <source>
        <dbReference type="PROSITE" id="PS52029"/>
    </source>
</evidence>
<keyword evidence="6 7" id="KW-0961">Cell wall biogenesis/degradation</keyword>
<reference evidence="9 10" key="1">
    <citation type="submission" date="2020-08" db="EMBL/GenBank/DDBJ databases">
        <title>Exploring microbial biodiversity for novel pathways involved in the catabolism of aromatic compounds derived from lignin.</title>
        <authorList>
            <person name="Elkins J."/>
        </authorList>
    </citation>
    <scope>NUCLEOTIDE SEQUENCE [LARGE SCALE GENOMIC DNA]</scope>
    <source>
        <strain evidence="9 10">B1D3A</strain>
    </source>
</reference>
<organism evidence="9 10">
    <name type="scientific">Sphingobium lignivorans</name>
    <dbReference type="NCBI Taxonomy" id="2735886"/>
    <lineage>
        <taxon>Bacteria</taxon>
        <taxon>Pseudomonadati</taxon>
        <taxon>Pseudomonadota</taxon>
        <taxon>Alphaproteobacteria</taxon>
        <taxon>Sphingomonadales</taxon>
        <taxon>Sphingomonadaceae</taxon>
        <taxon>Sphingobium</taxon>
    </lineage>
</organism>
<keyword evidence="3" id="KW-0808">Transferase</keyword>
<dbReference type="InterPro" id="IPR038063">
    <property type="entry name" value="Transpep_catalytic_dom"/>
</dbReference>
<accession>A0ABR6NA96</accession>